<dbReference type="RefSeq" id="WP_095608835.1">
    <property type="nucleotide sequence ID" value="NZ_LMVN01000021.1"/>
</dbReference>
<feature type="transmembrane region" description="Helical" evidence="1">
    <location>
        <begin position="309"/>
        <end position="334"/>
    </location>
</feature>
<accession>A0A2A2HCL6</accession>
<dbReference type="AlphaFoldDB" id="A0A2A2HCL6"/>
<reference evidence="3 5" key="1">
    <citation type="submission" date="2016-04" db="EMBL/GenBank/DDBJ databases">
        <title>Genome sequence of Methanosphaera cuniculi DSM 4103.</title>
        <authorList>
            <person name="Poehlein A."/>
            <person name="Seedorf H."/>
            <person name="Daniel R."/>
        </authorList>
    </citation>
    <scope>NUCLEOTIDE SEQUENCE [LARGE SCALE GENOMIC DNA]</scope>
    <source>
        <strain evidence="3 5">DSM 4103</strain>
    </source>
</reference>
<feature type="transmembrane region" description="Helical" evidence="1">
    <location>
        <begin position="262"/>
        <end position="279"/>
    </location>
</feature>
<protein>
    <submittedName>
        <fullName evidence="2">Uncharacterized protein</fullName>
    </submittedName>
</protein>
<evidence type="ECO:0000313" key="5">
    <source>
        <dbReference type="Proteomes" id="UP000246004"/>
    </source>
</evidence>
<keyword evidence="1" id="KW-0472">Membrane</keyword>
<name>A0A2A2HCL6_9EURY</name>
<proteinExistence type="predicted"/>
<reference evidence="2 4" key="2">
    <citation type="journal article" date="2017" name="BMC Genomics">
        <title>Genomic analysis of methanogenic archaea reveals a shift towards energy conservation.</title>
        <authorList>
            <person name="Gilmore S.P."/>
            <person name="Henske J.K."/>
            <person name="Sexton J.A."/>
            <person name="Solomon K.V."/>
            <person name="Seppala S."/>
            <person name="Yoo J.I."/>
            <person name="Huyett L.M."/>
            <person name="Pressman A."/>
            <person name="Cogan J.Z."/>
            <person name="Kivenson V."/>
            <person name="Peng X."/>
            <person name="Tan Y."/>
            <person name="Valentine D.L."/>
            <person name="O'Malley M.A."/>
        </authorList>
    </citation>
    <scope>NUCLEOTIDE SEQUENCE [LARGE SCALE GENOMIC DNA]</scope>
    <source>
        <strain evidence="2 4">1R-7</strain>
    </source>
</reference>
<keyword evidence="1" id="KW-0812">Transmembrane</keyword>
<feature type="transmembrane region" description="Helical" evidence="1">
    <location>
        <begin position="236"/>
        <end position="253"/>
    </location>
</feature>
<feature type="transmembrane region" description="Helical" evidence="1">
    <location>
        <begin position="128"/>
        <end position="148"/>
    </location>
</feature>
<feature type="transmembrane region" description="Helical" evidence="1">
    <location>
        <begin position="59"/>
        <end position="81"/>
    </location>
</feature>
<keyword evidence="4" id="KW-1185">Reference proteome</keyword>
<feature type="transmembrane region" description="Helical" evidence="1">
    <location>
        <begin position="346"/>
        <end position="366"/>
    </location>
</feature>
<evidence type="ECO:0000313" key="3">
    <source>
        <dbReference type="EMBL" id="PWL07620.1"/>
    </source>
</evidence>
<keyword evidence="1" id="KW-1133">Transmembrane helix</keyword>
<organism evidence="2 4">
    <name type="scientific">Methanosphaera cuniculi</name>
    <dbReference type="NCBI Taxonomy" id="1077256"/>
    <lineage>
        <taxon>Archaea</taxon>
        <taxon>Methanobacteriati</taxon>
        <taxon>Methanobacteriota</taxon>
        <taxon>Methanomada group</taxon>
        <taxon>Methanobacteria</taxon>
        <taxon>Methanobacteriales</taxon>
        <taxon>Methanobacteriaceae</taxon>
        <taxon>Methanosphaera</taxon>
    </lineage>
</organism>
<feature type="transmembrane region" description="Helical" evidence="1">
    <location>
        <begin position="154"/>
        <end position="171"/>
    </location>
</feature>
<dbReference type="EMBL" id="LMVN01000021">
    <property type="protein sequence ID" value="PAV07169.1"/>
    <property type="molecule type" value="Genomic_DNA"/>
</dbReference>
<feature type="transmembrane region" description="Helical" evidence="1">
    <location>
        <begin position="87"/>
        <end position="107"/>
    </location>
</feature>
<dbReference type="EMBL" id="LWMS01000046">
    <property type="protein sequence ID" value="PWL07620.1"/>
    <property type="molecule type" value="Genomic_DNA"/>
</dbReference>
<evidence type="ECO:0000313" key="2">
    <source>
        <dbReference type="EMBL" id="PAV07169.1"/>
    </source>
</evidence>
<feature type="transmembrane region" description="Helical" evidence="1">
    <location>
        <begin position="36"/>
        <end position="52"/>
    </location>
</feature>
<feature type="transmembrane region" description="Helical" evidence="1">
    <location>
        <begin position="205"/>
        <end position="224"/>
    </location>
</feature>
<sequence>MNLKTLTYDKISLIGIFTIIIVFLIPYLYLVTTITSIFFITIFLTIFMNYNLENSIKKCAIIAPVGLIIGTIIEYIIFTILNTSYPLKYFIITLIISIILGILGAIIGYYMNQEIKKFNKDLNYQGKLYLVLGILMIIITFIIAAIYNILTDKILSIPLFIFITTILVGYVRKTQILNIKHVQNPDVELNKHTKKMQKVNRLTKTLAVGIIGYIIGSGIVLIIFGDNIFEALTKDTILIIIFSLIGSVIGFKIRQQTQKQDIKITPILIAMLFIMMGIICTNDLIISLYTLFACIYVGYMMSKSLQRSIITSAITGSISTLIPLLLGAWLISIIDPITTSQIYNLINHIIISTIIGICGGIIGYYLKHETQEKITIITS</sequence>
<evidence type="ECO:0000256" key="1">
    <source>
        <dbReference type="SAM" id="Phobius"/>
    </source>
</evidence>
<comment type="caution">
    <text evidence="2">The sequence shown here is derived from an EMBL/GenBank/DDBJ whole genome shotgun (WGS) entry which is preliminary data.</text>
</comment>
<evidence type="ECO:0000313" key="4">
    <source>
        <dbReference type="Proteomes" id="UP000217528"/>
    </source>
</evidence>
<gene>
    <name evidence="2" type="ORF">ASJ82_05705</name>
    <name evidence="3" type="ORF">MSCUN_14940</name>
</gene>
<feature type="transmembrane region" description="Helical" evidence="1">
    <location>
        <begin position="12"/>
        <end position="30"/>
    </location>
</feature>
<dbReference type="Proteomes" id="UP000217528">
    <property type="component" value="Unassembled WGS sequence"/>
</dbReference>
<dbReference type="Proteomes" id="UP000246004">
    <property type="component" value="Unassembled WGS sequence"/>
</dbReference>